<evidence type="ECO:0000256" key="2">
    <source>
        <dbReference type="ARBA" id="ARBA00022448"/>
    </source>
</evidence>
<evidence type="ECO:0000259" key="7">
    <source>
        <dbReference type="PROSITE" id="PS50850"/>
    </source>
</evidence>
<feature type="transmembrane region" description="Helical" evidence="6">
    <location>
        <begin position="386"/>
        <end position="407"/>
    </location>
</feature>
<proteinExistence type="predicted"/>
<dbReference type="Pfam" id="PF07690">
    <property type="entry name" value="MFS_1"/>
    <property type="match status" value="1"/>
</dbReference>
<feature type="transmembrane region" description="Helical" evidence="6">
    <location>
        <begin position="450"/>
        <end position="471"/>
    </location>
</feature>
<feature type="transmembrane region" description="Helical" evidence="6">
    <location>
        <begin position="217"/>
        <end position="237"/>
    </location>
</feature>
<evidence type="ECO:0000313" key="9">
    <source>
        <dbReference type="Proteomes" id="UP000838763"/>
    </source>
</evidence>
<feature type="transmembrane region" description="Helical" evidence="6">
    <location>
        <begin position="123"/>
        <end position="142"/>
    </location>
</feature>
<gene>
    <name evidence="8" type="ORF">PPNO1_LOCUS2539</name>
</gene>
<organism evidence="8 9">
    <name type="scientific">Parascedosporium putredinis</name>
    <dbReference type="NCBI Taxonomy" id="1442378"/>
    <lineage>
        <taxon>Eukaryota</taxon>
        <taxon>Fungi</taxon>
        <taxon>Dikarya</taxon>
        <taxon>Ascomycota</taxon>
        <taxon>Pezizomycotina</taxon>
        <taxon>Sordariomycetes</taxon>
        <taxon>Hypocreomycetidae</taxon>
        <taxon>Microascales</taxon>
        <taxon>Microascaceae</taxon>
        <taxon>Parascedosporium</taxon>
    </lineage>
</organism>
<evidence type="ECO:0000256" key="4">
    <source>
        <dbReference type="ARBA" id="ARBA00022989"/>
    </source>
</evidence>
<sequence>MSEKVSDDRLENAETRDPAIKTIMQNAGTAQAQHYSPKTDEEKALDKRLNRKLDWIVLSLLAVEFIFCGIDKTNVGFVATSSFPKDANLGPDDIPNSLSLFSVTYVILQPVMVILARRVGVKYFISFQLILWGGLCMAHAGVNGSGSLTALRLLIGAAEAGFTQIGMFYLSTMYPKYSVGFRAGMFTGMYSIAGAFAGLIAFGLLKINNGPVHGWQVVFLLEGGVTVLLGILSFFIFPKSLATAWFLTPEEREHAVRRMEIDLAGTQEEADVNNRTVSKQDIMDVLKDWKKILTVVFNITTVLPVTAFTTFLPLVVAGMGYKGTTATLMSVPRLSPALRLGVAGLLIIVYSSDRFRERSLHTVLGMVIGLIGLIVMAASTNTKLRYGFAHVCMSGVFVGGPLIAVWLAGNTPWKGSRSVILGINGWSNLAGVIAGQIFKSKYAPRYETPLFITMGIMAFGALGLIFIRIMYMLENKRRAAEIAAWDEDRFIEESNSLERRGDQRRTFIYGY</sequence>
<evidence type="ECO:0000256" key="3">
    <source>
        <dbReference type="ARBA" id="ARBA00022692"/>
    </source>
</evidence>
<dbReference type="Gene3D" id="1.20.1250.20">
    <property type="entry name" value="MFS general substrate transporter like domains"/>
    <property type="match status" value="1"/>
</dbReference>
<name>A0A9P1GZR3_9PEZI</name>
<evidence type="ECO:0000256" key="6">
    <source>
        <dbReference type="SAM" id="Phobius"/>
    </source>
</evidence>
<dbReference type="PANTHER" id="PTHR43791">
    <property type="entry name" value="PERMEASE-RELATED"/>
    <property type="match status" value="1"/>
</dbReference>
<feature type="transmembrane region" description="Helical" evidence="6">
    <location>
        <begin position="55"/>
        <end position="78"/>
    </location>
</feature>
<dbReference type="Proteomes" id="UP000838763">
    <property type="component" value="Unassembled WGS sequence"/>
</dbReference>
<reference evidence="8" key="1">
    <citation type="submission" date="2022-11" db="EMBL/GenBank/DDBJ databases">
        <authorList>
            <person name="Scott C."/>
            <person name="Bruce N."/>
        </authorList>
    </citation>
    <scope>NUCLEOTIDE SEQUENCE</scope>
</reference>
<feature type="transmembrane region" description="Helical" evidence="6">
    <location>
        <begin position="98"/>
        <end position="116"/>
    </location>
</feature>
<dbReference type="InterPro" id="IPR020846">
    <property type="entry name" value="MFS_dom"/>
</dbReference>
<feature type="transmembrane region" description="Helical" evidence="6">
    <location>
        <begin position="363"/>
        <end position="380"/>
    </location>
</feature>
<feature type="transmembrane region" description="Helical" evidence="6">
    <location>
        <begin position="419"/>
        <end position="438"/>
    </location>
</feature>
<comment type="caution">
    <text evidence="8">The sequence shown here is derived from an EMBL/GenBank/DDBJ whole genome shotgun (WGS) entry which is preliminary data.</text>
</comment>
<dbReference type="EMBL" id="CALLCH030000006">
    <property type="protein sequence ID" value="CAI4212791.1"/>
    <property type="molecule type" value="Genomic_DNA"/>
</dbReference>
<keyword evidence="9" id="KW-1185">Reference proteome</keyword>
<dbReference type="OrthoDB" id="2985014at2759"/>
<protein>
    <recommendedName>
        <fullName evidence="7">Major facilitator superfamily (MFS) profile domain-containing protein</fullName>
    </recommendedName>
</protein>
<comment type="subcellular location">
    <subcellularLocation>
        <location evidence="1">Membrane</location>
        <topology evidence="1">Multi-pass membrane protein</topology>
    </subcellularLocation>
</comment>
<feature type="transmembrane region" description="Helical" evidence="6">
    <location>
        <begin position="292"/>
        <end position="314"/>
    </location>
</feature>
<evidence type="ECO:0000256" key="5">
    <source>
        <dbReference type="ARBA" id="ARBA00023136"/>
    </source>
</evidence>
<evidence type="ECO:0000256" key="1">
    <source>
        <dbReference type="ARBA" id="ARBA00004141"/>
    </source>
</evidence>
<dbReference type="GO" id="GO:0022857">
    <property type="term" value="F:transmembrane transporter activity"/>
    <property type="evidence" value="ECO:0007669"/>
    <property type="project" value="InterPro"/>
</dbReference>
<feature type="transmembrane region" description="Helical" evidence="6">
    <location>
        <begin position="183"/>
        <end position="205"/>
    </location>
</feature>
<dbReference type="SUPFAM" id="SSF103473">
    <property type="entry name" value="MFS general substrate transporter"/>
    <property type="match status" value="1"/>
</dbReference>
<dbReference type="AlphaFoldDB" id="A0A9P1GZR3"/>
<feature type="transmembrane region" description="Helical" evidence="6">
    <location>
        <begin position="334"/>
        <end position="351"/>
    </location>
</feature>
<keyword evidence="4 6" id="KW-1133">Transmembrane helix</keyword>
<feature type="transmembrane region" description="Helical" evidence="6">
    <location>
        <begin position="148"/>
        <end position="171"/>
    </location>
</feature>
<feature type="domain" description="Major facilitator superfamily (MFS) profile" evidence="7">
    <location>
        <begin position="57"/>
        <end position="478"/>
    </location>
</feature>
<dbReference type="PANTHER" id="PTHR43791:SF21">
    <property type="entry name" value="MAJOR FACILITATOR SUPERFAMILY (MFS) PROFILE DOMAIN-CONTAINING PROTEIN"/>
    <property type="match status" value="1"/>
</dbReference>
<dbReference type="InterPro" id="IPR036259">
    <property type="entry name" value="MFS_trans_sf"/>
</dbReference>
<keyword evidence="2" id="KW-0813">Transport</keyword>
<keyword evidence="3 6" id="KW-0812">Transmembrane</keyword>
<dbReference type="PROSITE" id="PS50850">
    <property type="entry name" value="MFS"/>
    <property type="match status" value="1"/>
</dbReference>
<dbReference type="GO" id="GO:0016020">
    <property type="term" value="C:membrane"/>
    <property type="evidence" value="ECO:0007669"/>
    <property type="project" value="UniProtKB-SubCell"/>
</dbReference>
<keyword evidence="5 6" id="KW-0472">Membrane</keyword>
<dbReference type="InterPro" id="IPR011701">
    <property type="entry name" value="MFS"/>
</dbReference>
<evidence type="ECO:0000313" key="8">
    <source>
        <dbReference type="EMBL" id="CAI4212791.1"/>
    </source>
</evidence>
<accession>A0A9P1GZR3</accession>